<feature type="non-terminal residue" evidence="5">
    <location>
        <position position="1"/>
    </location>
</feature>
<reference evidence="5" key="1">
    <citation type="journal article" date="2006" name="J. Mol. Evol.">
        <title>Molecular evolution and functionally important structures of molluscan Dermatopontin: implications for the origins of molluscan shell matrix proteins.</title>
        <authorList>
            <person name="Sarashina I."/>
            <person name="Yamaguchi H."/>
            <person name="Haga T."/>
            <person name="Iijima M."/>
            <person name="Chiba S."/>
            <person name="Endo K."/>
        </authorList>
    </citation>
    <scope>NUCLEOTIDE SEQUENCE</scope>
</reference>
<keyword evidence="4" id="KW-1015">Disulfide bond</keyword>
<sequence>KFQFQCCKVANMSPNKCQYTGFVNDWHKTMSFTVRPRKAIKGVYSLHDNTKEDRIWKFYVCHFD</sequence>
<proteinExistence type="evidence at transcript level"/>
<evidence type="ECO:0000313" key="5">
    <source>
        <dbReference type="EMBL" id="BAD97860.1"/>
    </source>
</evidence>
<organism evidence="5">
    <name type="scientific">Euhadra peliomphala</name>
    <name type="common">Land snail</name>
    <dbReference type="NCBI Taxonomy" id="87841"/>
    <lineage>
        <taxon>Eukaryota</taxon>
        <taxon>Metazoa</taxon>
        <taxon>Spiralia</taxon>
        <taxon>Lophotrochozoa</taxon>
        <taxon>Mollusca</taxon>
        <taxon>Gastropoda</taxon>
        <taxon>Heterobranchia</taxon>
        <taxon>Euthyneura</taxon>
        <taxon>Panpulmonata</taxon>
        <taxon>Eupulmonata</taxon>
        <taxon>Stylommatophora</taxon>
        <taxon>Helicina</taxon>
        <taxon>Camaenoidea</taxon>
        <taxon>Camaenidae</taxon>
        <taxon>Bradybaeninae</taxon>
        <taxon>Euhadra</taxon>
    </lineage>
</organism>
<keyword evidence="3" id="KW-0964">Secreted</keyword>
<dbReference type="InterPro" id="IPR026645">
    <property type="entry name" value="Dermatopontin"/>
</dbReference>
<dbReference type="GO" id="GO:0031012">
    <property type="term" value="C:extracellular matrix"/>
    <property type="evidence" value="ECO:0007669"/>
    <property type="project" value="TreeGrafter"/>
</dbReference>
<dbReference type="EMBL" id="AB210103">
    <property type="protein sequence ID" value="BAD97860.1"/>
    <property type="molecule type" value="mRNA"/>
</dbReference>
<protein>
    <submittedName>
        <fullName evidence="5">Dermatopontin2</fullName>
    </submittedName>
</protein>
<dbReference type="PANTHER" id="PTHR15040:SF1">
    <property type="entry name" value="DERMATOPONTIN-LIKE ISOFORM X1"/>
    <property type="match status" value="1"/>
</dbReference>
<dbReference type="Pfam" id="PF14704">
    <property type="entry name" value="DERM"/>
    <property type="match status" value="1"/>
</dbReference>
<evidence type="ECO:0000256" key="3">
    <source>
        <dbReference type="ARBA" id="ARBA00022525"/>
    </source>
</evidence>
<dbReference type="GO" id="GO:0005615">
    <property type="term" value="C:extracellular space"/>
    <property type="evidence" value="ECO:0007669"/>
    <property type="project" value="TreeGrafter"/>
</dbReference>
<dbReference type="AlphaFoldDB" id="Q50K86"/>
<dbReference type="PANTHER" id="PTHR15040">
    <property type="entry name" value="DERMATOPONTIN-RELATED"/>
    <property type="match status" value="1"/>
</dbReference>
<name>Q50K86_EUHPE</name>
<accession>Q50K86</accession>
<evidence type="ECO:0000256" key="4">
    <source>
        <dbReference type="ARBA" id="ARBA00023157"/>
    </source>
</evidence>
<comment type="subcellular location">
    <subcellularLocation>
        <location evidence="1">Secreted</location>
    </subcellularLocation>
</comment>
<dbReference type="GO" id="GO:0030199">
    <property type="term" value="P:collagen fibril organization"/>
    <property type="evidence" value="ECO:0007669"/>
    <property type="project" value="TreeGrafter"/>
</dbReference>
<evidence type="ECO:0000256" key="1">
    <source>
        <dbReference type="ARBA" id="ARBA00004613"/>
    </source>
</evidence>
<comment type="similarity">
    <text evidence="2">Belongs to the dermatopontin family.</text>
</comment>
<evidence type="ECO:0000256" key="2">
    <source>
        <dbReference type="ARBA" id="ARBA00008712"/>
    </source>
</evidence>